<keyword evidence="3" id="KW-0997">Cell inner membrane</keyword>
<keyword evidence="6" id="KW-0255">Endonuclease</keyword>
<evidence type="ECO:0000256" key="3">
    <source>
        <dbReference type="ARBA" id="ARBA00022519"/>
    </source>
</evidence>
<evidence type="ECO:0000259" key="11">
    <source>
        <dbReference type="PROSITE" id="PS50126"/>
    </source>
</evidence>
<keyword evidence="13" id="KW-1185">Reference proteome</keyword>
<dbReference type="InterPro" id="IPR004659">
    <property type="entry name" value="RNase_E/G"/>
</dbReference>
<evidence type="ECO:0000256" key="7">
    <source>
        <dbReference type="ARBA" id="ARBA00022801"/>
    </source>
</evidence>
<keyword evidence="9" id="KW-0694">RNA-binding</keyword>
<keyword evidence="7" id="KW-0378">Hydrolase</keyword>
<comment type="caution">
    <text evidence="12">The sequence shown here is derived from an EMBL/GenBank/DDBJ whole genome shotgun (WGS) entry which is preliminary data.</text>
</comment>
<keyword evidence="5" id="KW-0479">Metal-binding</keyword>
<evidence type="ECO:0000256" key="9">
    <source>
        <dbReference type="ARBA" id="ARBA00022884"/>
    </source>
</evidence>
<dbReference type="Pfam" id="PF10150">
    <property type="entry name" value="RNase_E_G"/>
    <property type="match status" value="1"/>
</dbReference>
<dbReference type="PROSITE" id="PS50126">
    <property type="entry name" value="S1"/>
    <property type="match status" value="1"/>
</dbReference>
<evidence type="ECO:0000256" key="2">
    <source>
        <dbReference type="ARBA" id="ARBA00022475"/>
    </source>
</evidence>
<keyword evidence="2" id="KW-1003">Cell membrane</keyword>
<dbReference type="SUPFAM" id="SSF50249">
    <property type="entry name" value="Nucleic acid-binding proteins"/>
    <property type="match status" value="1"/>
</dbReference>
<gene>
    <name evidence="12" type="ORF">HEQ75_08795</name>
</gene>
<keyword evidence="4" id="KW-0540">Nuclease</keyword>
<keyword evidence="10" id="KW-0472">Membrane</keyword>
<evidence type="ECO:0000256" key="10">
    <source>
        <dbReference type="ARBA" id="ARBA00023136"/>
    </source>
</evidence>
<dbReference type="InterPro" id="IPR019307">
    <property type="entry name" value="RNA-bd_AU-1/RNase_E/G"/>
</dbReference>
<dbReference type="EMBL" id="JAAVNE010000010">
    <property type="protein sequence ID" value="NKC30960.1"/>
    <property type="molecule type" value="Genomic_DNA"/>
</dbReference>
<proteinExistence type="predicted"/>
<keyword evidence="8" id="KW-0460">Magnesium</keyword>
<dbReference type="Proteomes" id="UP000787635">
    <property type="component" value="Unassembled WGS sequence"/>
</dbReference>
<sequence>MGNAEIRVSVSPGEVRVAGLRDGRLEAVAVERLGRRDGVGDLHRARVAAIAPAMSGAFLTLAGETAAFLPESELPLPRQPIARALQEGQSLAVRLTRAAQGGKGPRASARLSAADSAFAVAQGNGPPLLLRRGPDAAERLAALWPDAELLTDGPSLAARLRPALGDRVKLVLHPAFDEELETAFDALLQQDVVLEGGARLQISVTPALTAFDVDAGAEAGGRDKLAHAQLNRRAALEVARQIRLRNLAGAILVDFAGMTVRMREALLPDLATALLEDPLRPKLLGLTRLGLAEVQRARIHPPLHEVTGLPATPLTRGLAAIRRALREVAVAPYRVWALHAAPETIRALEGAGDALAEYRVAAGRSLVLVPDPARRPGEEEVVEMEE</sequence>
<name>A0ABX1E2P4_9PROT</name>
<evidence type="ECO:0000313" key="12">
    <source>
        <dbReference type="EMBL" id="NKC30960.1"/>
    </source>
</evidence>
<evidence type="ECO:0000256" key="6">
    <source>
        <dbReference type="ARBA" id="ARBA00022759"/>
    </source>
</evidence>
<evidence type="ECO:0000313" key="13">
    <source>
        <dbReference type="Proteomes" id="UP000787635"/>
    </source>
</evidence>
<dbReference type="InterPro" id="IPR003029">
    <property type="entry name" value="S1_domain"/>
</dbReference>
<accession>A0ABX1E2P4</accession>
<evidence type="ECO:0000256" key="1">
    <source>
        <dbReference type="ARBA" id="ARBA00001946"/>
    </source>
</evidence>
<dbReference type="InterPro" id="IPR012340">
    <property type="entry name" value="NA-bd_OB-fold"/>
</dbReference>
<protein>
    <submittedName>
        <fullName evidence="12">Ribonuclease</fullName>
    </submittedName>
</protein>
<evidence type="ECO:0000256" key="4">
    <source>
        <dbReference type="ARBA" id="ARBA00022722"/>
    </source>
</evidence>
<reference evidence="12 13" key="1">
    <citation type="submission" date="2020-03" db="EMBL/GenBank/DDBJ databases">
        <title>Roseomonas selenitidurans sp. nov. isolated from urban soil.</title>
        <authorList>
            <person name="Liu H."/>
        </authorList>
    </citation>
    <scope>NUCLEOTIDE SEQUENCE [LARGE SCALE GENOMIC DNA]</scope>
    <source>
        <strain evidence="12 13">BU-1</strain>
    </source>
</reference>
<evidence type="ECO:0000256" key="5">
    <source>
        <dbReference type="ARBA" id="ARBA00022723"/>
    </source>
</evidence>
<evidence type="ECO:0000256" key="8">
    <source>
        <dbReference type="ARBA" id="ARBA00022842"/>
    </source>
</evidence>
<dbReference type="PANTHER" id="PTHR30001">
    <property type="entry name" value="RIBONUCLEASE"/>
    <property type="match status" value="1"/>
</dbReference>
<dbReference type="Gene3D" id="2.40.50.140">
    <property type="entry name" value="Nucleic acid-binding proteins"/>
    <property type="match status" value="1"/>
</dbReference>
<feature type="domain" description="S1 motif" evidence="11">
    <location>
        <begin position="40"/>
        <end position="114"/>
    </location>
</feature>
<dbReference type="PANTHER" id="PTHR30001:SF1">
    <property type="entry name" value="RIBONUCLEASE E_G-LIKE PROTEIN, CHLOROPLASTIC"/>
    <property type="match status" value="1"/>
</dbReference>
<organism evidence="12 13">
    <name type="scientific">Falsiroseomonas selenitidurans</name>
    <dbReference type="NCBI Taxonomy" id="2716335"/>
    <lineage>
        <taxon>Bacteria</taxon>
        <taxon>Pseudomonadati</taxon>
        <taxon>Pseudomonadota</taxon>
        <taxon>Alphaproteobacteria</taxon>
        <taxon>Acetobacterales</taxon>
        <taxon>Roseomonadaceae</taxon>
        <taxon>Falsiroseomonas</taxon>
    </lineage>
</organism>
<comment type="cofactor">
    <cofactor evidence="1">
        <name>Mg(2+)</name>
        <dbReference type="ChEBI" id="CHEBI:18420"/>
    </cofactor>
</comment>